<dbReference type="EMBL" id="JANUGU010000004">
    <property type="protein sequence ID" value="MCS0659370.1"/>
    <property type="molecule type" value="Genomic_DNA"/>
</dbReference>
<reference evidence="1 2" key="1">
    <citation type="submission" date="2022-08" db="EMBL/GenBank/DDBJ databases">
        <title>Reclassification of Massilia species as members of the genera Telluria, Duganella, Pseudoduganella, Mokoshia gen. nov. and Zemynaea gen. nov. using orthogonal and non-orthogonal genome-based approaches.</title>
        <authorList>
            <person name="Bowman J.P."/>
        </authorList>
    </citation>
    <scope>NUCLEOTIDE SEQUENCE [LARGE SCALE GENOMIC DNA]</scope>
    <source>
        <strain evidence="1 2">JCM 31606</strain>
    </source>
</reference>
<dbReference type="RefSeq" id="WP_258812548.1">
    <property type="nucleotide sequence ID" value="NZ_JANUGU010000004.1"/>
</dbReference>
<evidence type="ECO:0000313" key="2">
    <source>
        <dbReference type="Proteomes" id="UP001204621"/>
    </source>
</evidence>
<accession>A0ABT2CZG8</accession>
<protein>
    <submittedName>
        <fullName evidence="1">Uncharacterized protein</fullName>
    </submittedName>
</protein>
<proteinExistence type="predicted"/>
<organism evidence="1 2">
    <name type="scientific">Massilia terrae</name>
    <dbReference type="NCBI Taxonomy" id="1811224"/>
    <lineage>
        <taxon>Bacteria</taxon>
        <taxon>Pseudomonadati</taxon>
        <taxon>Pseudomonadota</taxon>
        <taxon>Betaproteobacteria</taxon>
        <taxon>Burkholderiales</taxon>
        <taxon>Oxalobacteraceae</taxon>
        <taxon>Telluria group</taxon>
        <taxon>Massilia</taxon>
    </lineage>
</organism>
<gene>
    <name evidence="1" type="ORF">NX778_14970</name>
</gene>
<name>A0ABT2CZG8_9BURK</name>
<sequence>MIKATAQCNGFSLTAWQTKQAAMLYFFTSEEYLRKLHKMVSDLLTGLVDPLLELAKAQDRDRLFRDPIWGNRNTSENWSNHAWPFLKDLQASLAQAVARRATNRFQVSGVNECLRGIYEYSLDWTTPSEEEMLKVALSTISKTANEFDDTVNEYENRWDDFCFAYSYPAFESLTHRIPKFRVRPDSQVETGALPARTGVYFSPDEPHASLQFAWAEHGGVRLRLANTFNELGLAALAAVGRNTLWFDEEKMLRFVLSEPLARGIRHEVLSDGEPEASLAPSAVARSAFTSKECTWMLVEPIPGEFEDLSVPSGSTPSPTPGIRKFKAGQACTESGFYFTPSSPGSRRHFARGEQMPSVNSGYGETIWQWDADQRS</sequence>
<dbReference type="Proteomes" id="UP001204621">
    <property type="component" value="Unassembled WGS sequence"/>
</dbReference>
<comment type="caution">
    <text evidence="1">The sequence shown here is derived from an EMBL/GenBank/DDBJ whole genome shotgun (WGS) entry which is preliminary data.</text>
</comment>
<keyword evidence="2" id="KW-1185">Reference proteome</keyword>
<evidence type="ECO:0000313" key="1">
    <source>
        <dbReference type="EMBL" id="MCS0659370.1"/>
    </source>
</evidence>